<accession>A0A2T3ZS94</accession>
<keyword evidence="2" id="KW-1185">Reference proteome</keyword>
<dbReference type="GeneID" id="36623183"/>
<sequence>MVLLSGSFMEEVSKVKLKLLVSVVSGPVAVSWCSSTNMVNSGCHGSSFHGLYFTSGANLRVNTQREISTIYCFSNPARFRKGERNG</sequence>
<dbReference type="EMBL" id="KZ679710">
    <property type="protein sequence ID" value="PTB47680.1"/>
    <property type="molecule type" value="Genomic_DNA"/>
</dbReference>
<gene>
    <name evidence="1" type="ORF">M431DRAFT_368317</name>
</gene>
<reference evidence="1 2" key="1">
    <citation type="submission" date="2016-07" db="EMBL/GenBank/DDBJ databases">
        <title>Multiple horizontal gene transfer events from other fungi enriched the ability of initially mycotrophic Trichoderma (Ascomycota) to feed on dead plant biomass.</title>
        <authorList>
            <consortium name="DOE Joint Genome Institute"/>
            <person name="Aerts A."/>
            <person name="Atanasova L."/>
            <person name="Chenthamara K."/>
            <person name="Zhang J."/>
            <person name="Grujic M."/>
            <person name="Henrissat B."/>
            <person name="Kuo A."/>
            <person name="Salamov A."/>
            <person name="Lipzen A."/>
            <person name="Labutti K."/>
            <person name="Barry K."/>
            <person name="Miao Y."/>
            <person name="Rahimi M.J."/>
            <person name="Shen Q."/>
            <person name="Grigoriev I.V."/>
            <person name="Kubicek C.P."/>
            <person name="Druzhinina I.S."/>
        </authorList>
    </citation>
    <scope>NUCLEOTIDE SEQUENCE [LARGE SCALE GENOMIC DNA]</scope>
    <source>
        <strain evidence="1 2">CBS 226.95</strain>
    </source>
</reference>
<dbReference type="Proteomes" id="UP000241690">
    <property type="component" value="Unassembled WGS sequence"/>
</dbReference>
<organism evidence="1 2">
    <name type="scientific">Trichoderma harzianum CBS 226.95</name>
    <dbReference type="NCBI Taxonomy" id="983964"/>
    <lineage>
        <taxon>Eukaryota</taxon>
        <taxon>Fungi</taxon>
        <taxon>Dikarya</taxon>
        <taxon>Ascomycota</taxon>
        <taxon>Pezizomycotina</taxon>
        <taxon>Sordariomycetes</taxon>
        <taxon>Hypocreomycetidae</taxon>
        <taxon>Hypocreales</taxon>
        <taxon>Hypocreaceae</taxon>
        <taxon>Trichoderma</taxon>
    </lineage>
</organism>
<proteinExistence type="predicted"/>
<dbReference type="AlphaFoldDB" id="A0A2T3ZS94"/>
<evidence type="ECO:0000313" key="2">
    <source>
        <dbReference type="Proteomes" id="UP000241690"/>
    </source>
</evidence>
<protein>
    <submittedName>
        <fullName evidence="1">Uncharacterized protein</fullName>
    </submittedName>
</protein>
<evidence type="ECO:0000313" key="1">
    <source>
        <dbReference type="EMBL" id="PTB47680.1"/>
    </source>
</evidence>
<dbReference type="RefSeq" id="XP_024767357.1">
    <property type="nucleotide sequence ID" value="XM_024914617.1"/>
</dbReference>
<name>A0A2T3ZS94_TRIHA</name>